<accession>A0ABX5DHW0</accession>
<keyword evidence="1 3" id="KW-0732">Signal</keyword>
<name>A0ABX5DHW0_9VIBR</name>
<dbReference type="Proteomes" id="UP000238163">
    <property type="component" value="Unassembled WGS sequence"/>
</dbReference>
<reference evidence="4 5" key="2">
    <citation type="submission" date="2018-03" db="EMBL/GenBank/DDBJ databases">
        <title>Genetic Diversity and Phenotypic Plasticity of AHL Mediated Quorum Sensing in Environmental Strains of Vibrio mediterranei.</title>
        <authorList>
            <person name="Lantoine F."/>
            <person name="Vouve F."/>
        </authorList>
    </citation>
    <scope>NUCLEOTIDE SEQUENCE [LARGE SCALE GENOMIC DNA]</scope>
    <source>
        <strain evidence="4 5">17LN0615E</strain>
    </source>
</reference>
<reference evidence="4 5" key="1">
    <citation type="submission" date="2017-09" db="EMBL/GenBank/DDBJ databases">
        <authorList>
            <person name="Girard L."/>
            <person name="Lami R."/>
            <person name="Suzuki M."/>
            <person name="Baudart J."/>
        </authorList>
    </citation>
    <scope>NUCLEOTIDE SEQUENCE [LARGE SCALE GENOMIC DNA]</scope>
    <source>
        <strain evidence="4 5">17LN0615E</strain>
    </source>
</reference>
<comment type="similarity">
    <text evidence="2">Belongs to the fimbrial K88 protein family.</text>
</comment>
<proteinExistence type="inferred from homology"/>
<evidence type="ECO:0000313" key="4">
    <source>
        <dbReference type="EMBL" id="PRQ68030.1"/>
    </source>
</evidence>
<evidence type="ECO:0000256" key="3">
    <source>
        <dbReference type="SAM" id="SignalP"/>
    </source>
</evidence>
<keyword evidence="5" id="KW-1185">Reference proteome</keyword>
<gene>
    <name evidence="4" type="ORF">COR51_10335</name>
</gene>
<dbReference type="Pfam" id="PF02432">
    <property type="entry name" value="Fimbrial_K88"/>
    <property type="match status" value="1"/>
</dbReference>
<sequence length="140" mass="15185">MKKTLMAIMISSSMTFISSANANFSDMSNNLFTSNVELSGVIIDQNPTWVWRTPDTTRQKLTGAKTLGSTGTDKDGILANFDIGIYDLPLLEGFMTVPATIGQLGLVPSITIGETMVDSRCYEQECFSDVAVFRGGKRDG</sequence>
<protein>
    <recommendedName>
        <fullName evidence="6">Fimbrial protein</fullName>
    </recommendedName>
</protein>
<feature type="signal peptide" evidence="3">
    <location>
        <begin position="1"/>
        <end position="22"/>
    </location>
</feature>
<evidence type="ECO:0008006" key="6">
    <source>
        <dbReference type="Google" id="ProtNLM"/>
    </source>
</evidence>
<feature type="chain" id="PRO_5045265102" description="Fimbrial protein" evidence="3">
    <location>
        <begin position="23"/>
        <end position="140"/>
    </location>
</feature>
<evidence type="ECO:0000313" key="5">
    <source>
        <dbReference type="Proteomes" id="UP000238163"/>
    </source>
</evidence>
<organism evidence="4 5">
    <name type="scientific">Vibrio mediterranei</name>
    <dbReference type="NCBI Taxonomy" id="689"/>
    <lineage>
        <taxon>Bacteria</taxon>
        <taxon>Pseudomonadati</taxon>
        <taxon>Pseudomonadota</taxon>
        <taxon>Gammaproteobacteria</taxon>
        <taxon>Vibrionales</taxon>
        <taxon>Vibrionaceae</taxon>
        <taxon>Vibrio</taxon>
    </lineage>
</organism>
<dbReference type="RefSeq" id="WP_096442408.1">
    <property type="nucleotide sequence ID" value="NZ_NWTN01000004.1"/>
</dbReference>
<dbReference type="InterPro" id="IPR003467">
    <property type="entry name" value="Fimbrial_K88_FaeH"/>
</dbReference>
<comment type="caution">
    <text evidence="4">The sequence shown here is derived from an EMBL/GenBank/DDBJ whole genome shotgun (WGS) entry which is preliminary data.</text>
</comment>
<evidence type="ECO:0000256" key="1">
    <source>
        <dbReference type="ARBA" id="ARBA00022729"/>
    </source>
</evidence>
<evidence type="ECO:0000256" key="2">
    <source>
        <dbReference type="ARBA" id="ARBA00049989"/>
    </source>
</evidence>
<dbReference type="EMBL" id="NWTN01000004">
    <property type="protein sequence ID" value="PRQ68030.1"/>
    <property type="molecule type" value="Genomic_DNA"/>
</dbReference>